<dbReference type="PANTHER" id="PTHR42810:SF2">
    <property type="entry name" value="PURINE PERMEASE C1399.01C-RELATED"/>
    <property type="match status" value="1"/>
</dbReference>
<evidence type="ECO:0000256" key="3">
    <source>
        <dbReference type="ARBA" id="ARBA00022448"/>
    </source>
</evidence>
<keyword evidence="5 8" id="KW-1133">Transmembrane helix</keyword>
<reference evidence="10 12" key="2">
    <citation type="submission" date="2019-02" db="EMBL/GenBank/DDBJ databases">
        <title>Comparative genomic analysis of the Hafnia genus genomes.</title>
        <authorList>
            <person name="Zhiqiu Y."/>
            <person name="Chao Y."/>
            <person name="Yuhui D."/>
            <person name="Di H."/>
            <person name="Bin L."/>
        </authorList>
    </citation>
    <scope>NUCLEOTIDE SEQUENCE [LARGE SCALE GENOMIC DNA]</scope>
    <source>
        <strain evidence="10 12">PCM_1194</strain>
    </source>
</reference>
<feature type="transmembrane region" description="Helical" evidence="8">
    <location>
        <begin position="447"/>
        <end position="466"/>
    </location>
</feature>
<feature type="transmembrane region" description="Helical" evidence="8">
    <location>
        <begin position="267"/>
        <end position="288"/>
    </location>
</feature>
<dbReference type="KEGG" id="hpar:AL518_04485"/>
<evidence type="ECO:0000256" key="1">
    <source>
        <dbReference type="ARBA" id="ARBA00004141"/>
    </source>
</evidence>
<dbReference type="EMBL" id="SITD01000035">
    <property type="protein sequence ID" value="TBM30437.1"/>
    <property type="molecule type" value="Genomic_DNA"/>
</dbReference>
<evidence type="ECO:0000313" key="10">
    <source>
        <dbReference type="EMBL" id="TBM30437.1"/>
    </source>
</evidence>
<evidence type="ECO:0000313" key="12">
    <source>
        <dbReference type="Proteomes" id="UP000293380"/>
    </source>
</evidence>
<feature type="compositionally biased region" description="Polar residues" evidence="7">
    <location>
        <begin position="1"/>
        <end position="12"/>
    </location>
</feature>
<comment type="similarity">
    <text evidence="2">Belongs to the nucleobase:cation symporter-2 (NCS2) (TC 2.A.40) family.</text>
</comment>
<dbReference type="NCBIfam" id="TIGR00801">
    <property type="entry name" value="ncs2"/>
    <property type="match status" value="1"/>
</dbReference>
<dbReference type="PANTHER" id="PTHR42810">
    <property type="entry name" value="PURINE PERMEASE C1399.01C-RELATED"/>
    <property type="match status" value="1"/>
</dbReference>
<feature type="transmembrane region" description="Helical" evidence="8">
    <location>
        <begin position="43"/>
        <end position="65"/>
    </location>
</feature>
<dbReference type="GO" id="GO:0005886">
    <property type="term" value="C:plasma membrane"/>
    <property type="evidence" value="ECO:0007669"/>
    <property type="project" value="UniProtKB-ARBA"/>
</dbReference>
<dbReference type="PROSITE" id="PS01116">
    <property type="entry name" value="XANTH_URACIL_PERMASE"/>
    <property type="match status" value="1"/>
</dbReference>
<dbReference type="RefSeq" id="WP_004094067.1">
    <property type="nucleotide sequence ID" value="NZ_CALECD010000079.1"/>
</dbReference>
<evidence type="ECO:0000256" key="8">
    <source>
        <dbReference type="SAM" id="Phobius"/>
    </source>
</evidence>
<dbReference type="AlphaFoldDB" id="A0A2A2M8I4"/>
<dbReference type="Pfam" id="PF00860">
    <property type="entry name" value="Xan_ur_permease"/>
    <property type="match status" value="1"/>
</dbReference>
<dbReference type="GeneID" id="69636407"/>
<proteinExistence type="inferred from homology"/>
<evidence type="ECO:0000256" key="4">
    <source>
        <dbReference type="ARBA" id="ARBA00022692"/>
    </source>
</evidence>
<feature type="transmembrane region" description="Helical" evidence="8">
    <location>
        <begin position="358"/>
        <end position="380"/>
    </location>
</feature>
<comment type="subcellular location">
    <subcellularLocation>
        <location evidence="1">Membrane</location>
        <topology evidence="1">Multi-pass membrane protein</topology>
    </subcellularLocation>
</comment>
<protein>
    <submittedName>
        <fullName evidence="10">Uracil-xanthine permease</fullName>
    </submittedName>
    <submittedName>
        <fullName evidence="9">Xanthine permease XanP</fullName>
    </submittedName>
</protein>
<name>A0A2A2M8I4_9GAMM</name>
<feature type="region of interest" description="Disordered" evidence="7">
    <location>
        <begin position="1"/>
        <end position="20"/>
    </location>
</feature>
<organism evidence="9 11">
    <name type="scientific">Hafnia paralvei</name>
    <dbReference type="NCBI Taxonomy" id="546367"/>
    <lineage>
        <taxon>Bacteria</taxon>
        <taxon>Pseudomonadati</taxon>
        <taxon>Pseudomonadota</taxon>
        <taxon>Gammaproteobacteria</taxon>
        <taxon>Enterobacterales</taxon>
        <taxon>Hafniaceae</taxon>
        <taxon>Hafnia</taxon>
    </lineage>
</organism>
<feature type="transmembrane region" description="Helical" evidence="8">
    <location>
        <begin position="165"/>
        <end position="188"/>
    </location>
</feature>
<accession>A0A2A2M8I4</accession>
<dbReference type="EMBL" id="NQMS01000009">
    <property type="protein sequence ID" value="PAV95004.1"/>
    <property type="molecule type" value="Genomic_DNA"/>
</dbReference>
<keyword evidence="11" id="KW-1185">Reference proteome</keyword>
<keyword evidence="6 8" id="KW-0472">Membrane</keyword>
<keyword evidence="3" id="KW-0813">Transport</keyword>
<dbReference type="OrthoDB" id="9805749at2"/>
<feature type="transmembrane region" description="Helical" evidence="8">
    <location>
        <begin position="416"/>
        <end position="435"/>
    </location>
</feature>
<gene>
    <name evidence="9" type="ORF">CJD50_18310</name>
    <name evidence="10" type="ORF">EYY89_04530</name>
</gene>
<dbReference type="InterPro" id="IPR006042">
    <property type="entry name" value="Xan_ur_permease"/>
</dbReference>
<feature type="transmembrane region" description="Helical" evidence="8">
    <location>
        <begin position="200"/>
        <end position="219"/>
    </location>
</feature>
<keyword evidence="4 8" id="KW-0812">Transmembrane</keyword>
<evidence type="ECO:0000256" key="5">
    <source>
        <dbReference type="ARBA" id="ARBA00022989"/>
    </source>
</evidence>
<evidence type="ECO:0000313" key="9">
    <source>
        <dbReference type="EMBL" id="PAV95004.1"/>
    </source>
</evidence>
<feature type="transmembrane region" description="Helical" evidence="8">
    <location>
        <begin position="226"/>
        <end position="247"/>
    </location>
</feature>
<evidence type="ECO:0000313" key="11">
    <source>
        <dbReference type="Proteomes" id="UP000218796"/>
    </source>
</evidence>
<reference evidence="9 11" key="1">
    <citation type="submission" date="2017-08" db="EMBL/GenBank/DDBJ databases">
        <title>Draft Genome Sequence of Hafnia alvei CITHA-6 Isolated from Raw Bovine Milk.</title>
        <authorList>
            <person name="Culligan E.P."/>
            <person name="Mcsweeney A."/>
            <person name="O'Doherty C."/>
            <person name="Gleeson E."/>
            <person name="O'Riordan D."/>
            <person name="Sleator R.D."/>
        </authorList>
    </citation>
    <scope>NUCLEOTIDE SEQUENCE [LARGE SCALE GENOMIC DNA]</scope>
    <source>
        <strain evidence="9 11">CITHA-6</strain>
    </source>
</reference>
<evidence type="ECO:0000256" key="7">
    <source>
        <dbReference type="SAM" id="MobiDB-lite"/>
    </source>
</evidence>
<dbReference type="InterPro" id="IPR006043">
    <property type="entry name" value="NCS2"/>
</dbReference>
<dbReference type="Proteomes" id="UP000293380">
    <property type="component" value="Unassembled WGS sequence"/>
</dbReference>
<sequence>MTTPSTEFDQVHSSTAKPATTTAPVKSELIYRLEDRPPLPQTLFAACQHLLAMFVAVITPALLICQALGLPAQDTQHIISMSLFASGLASILQIKTWGPVGSGLLSIQGTSFNFVSPLIMGGMALKNGGADIPTMMATLFGTLMLASCTEIILSRFLHLARRIITPLVSGVVVMIIGLSLIQVGLVSIGGGYGAMNDHTFGAPSNLMLAGSVLVVIILLNRQRNPYLRVSSLVIAMAVGYALAWATGMLPDTGNMEKTTSLLMVPTPLYYGLGIDWNLLIPLMLVFMVTSLETIGDITATSDVSEQPVSGPLYMKRLKGGVLANGLNSMLSAVFNTFPNSCFGQNNGVIQLTGVASRYVGFVVALMLIVLGLFPAVAGFVQHIPEPVLGGATIVMFGTIAASGVRIVSREPLNRRAIMIMALSLAVGLGVSQQPLILQFAPDWMKTLLSSGIAAGGITAIVLNLVFPHED</sequence>
<feature type="transmembrane region" description="Helical" evidence="8">
    <location>
        <begin position="132"/>
        <end position="153"/>
    </location>
</feature>
<feature type="transmembrane region" description="Helical" evidence="8">
    <location>
        <begin position="386"/>
        <end position="404"/>
    </location>
</feature>
<comment type="caution">
    <text evidence="9">The sequence shown here is derived from an EMBL/GenBank/DDBJ whole genome shotgun (WGS) entry which is preliminary data.</text>
</comment>
<dbReference type="GO" id="GO:0042907">
    <property type="term" value="F:xanthine transmembrane transporter activity"/>
    <property type="evidence" value="ECO:0007669"/>
    <property type="project" value="TreeGrafter"/>
</dbReference>
<evidence type="ECO:0000256" key="2">
    <source>
        <dbReference type="ARBA" id="ARBA00008821"/>
    </source>
</evidence>
<evidence type="ECO:0000256" key="6">
    <source>
        <dbReference type="ARBA" id="ARBA00023136"/>
    </source>
</evidence>
<dbReference type="Proteomes" id="UP000218796">
    <property type="component" value="Unassembled WGS sequence"/>
</dbReference>
<dbReference type="NCBIfam" id="NF037981">
    <property type="entry name" value="NCS2_1"/>
    <property type="match status" value="1"/>
</dbReference>